<dbReference type="AlphaFoldDB" id="A0A9D3Y3R8"/>
<evidence type="ECO:0000313" key="2">
    <source>
        <dbReference type="EMBL" id="KAH3691252.1"/>
    </source>
</evidence>
<evidence type="ECO:0000313" key="3">
    <source>
        <dbReference type="Proteomes" id="UP000828390"/>
    </source>
</evidence>
<sequence length="91" mass="9814">MNRGQGDDIQEQPKSSSDDERSILSGGDVPRLFSRRPACPRSTVTMKPEVYNGDGDWEVCFNPCCQPTRSGTILLCDAQQGTAGLVPGPNT</sequence>
<evidence type="ECO:0000256" key="1">
    <source>
        <dbReference type="SAM" id="MobiDB-lite"/>
    </source>
</evidence>
<feature type="region of interest" description="Disordered" evidence="1">
    <location>
        <begin position="1"/>
        <end position="36"/>
    </location>
</feature>
<gene>
    <name evidence="2" type="ORF">DPMN_193201</name>
</gene>
<dbReference type="Proteomes" id="UP000828390">
    <property type="component" value="Unassembled WGS sequence"/>
</dbReference>
<comment type="caution">
    <text evidence="2">The sequence shown here is derived from an EMBL/GenBank/DDBJ whole genome shotgun (WGS) entry which is preliminary data.</text>
</comment>
<organism evidence="2 3">
    <name type="scientific">Dreissena polymorpha</name>
    <name type="common">Zebra mussel</name>
    <name type="synonym">Mytilus polymorpha</name>
    <dbReference type="NCBI Taxonomy" id="45954"/>
    <lineage>
        <taxon>Eukaryota</taxon>
        <taxon>Metazoa</taxon>
        <taxon>Spiralia</taxon>
        <taxon>Lophotrochozoa</taxon>
        <taxon>Mollusca</taxon>
        <taxon>Bivalvia</taxon>
        <taxon>Autobranchia</taxon>
        <taxon>Heteroconchia</taxon>
        <taxon>Euheterodonta</taxon>
        <taxon>Imparidentia</taxon>
        <taxon>Neoheterodontei</taxon>
        <taxon>Myida</taxon>
        <taxon>Dreissenoidea</taxon>
        <taxon>Dreissenidae</taxon>
        <taxon>Dreissena</taxon>
    </lineage>
</organism>
<dbReference type="EMBL" id="JAIWYP010000041">
    <property type="protein sequence ID" value="KAH3691252.1"/>
    <property type="molecule type" value="Genomic_DNA"/>
</dbReference>
<proteinExistence type="predicted"/>
<accession>A0A9D3Y3R8</accession>
<name>A0A9D3Y3R8_DREPO</name>
<protein>
    <submittedName>
        <fullName evidence="2">Uncharacterized protein</fullName>
    </submittedName>
</protein>
<reference evidence="2" key="1">
    <citation type="journal article" date="2019" name="bioRxiv">
        <title>The Genome of the Zebra Mussel, Dreissena polymorpha: A Resource for Invasive Species Research.</title>
        <authorList>
            <person name="McCartney M.A."/>
            <person name="Auch B."/>
            <person name="Kono T."/>
            <person name="Mallez S."/>
            <person name="Zhang Y."/>
            <person name="Obille A."/>
            <person name="Becker A."/>
            <person name="Abrahante J.E."/>
            <person name="Garbe J."/>
            <person name="Badalamenti J.P."/>
            <person name="Herman A."/>
            <person name="Mangelson H."/>
            <person name="Liachko I."/>
            <person name="Sullivan S."/>
            <person name="Sone E.D."/>
            <person name="Koren S."/>
            <person name="Silverstein K.A.T."/>
            <person name="Beckman K.B."/>
            <person name="Gohl D.M."/>
        </authorList>
    </citation>
    <scope>NUCLEOTIDE SEQUENCE</scope>
    <source>
        <strain evidence="2">Duluth1</strain>
        <tissue evidence="2">Whole animal</tissue>
    </source>
</reference>
<reference evidence="2" key="2">
    <citation type="submission" date="2020-11" db="EMBL/GenBank/DDBJ databases">
        <authorList>
            <person name="McCartney M.A."/>
            <person name="Auch B."/>
            <person name="Kono T."/>
            <person name="Mallez S."/>
            <person name="Becker A."/>
            <person name="Gohl D.M."/>
            <person name="Silverstein K.A.T."/>
            <person name="Koren S."/>
            <person name="Bechman K.B."/>
            <person name="Herman A."/>
            <person name="Abrahante J.E."/>
            <person name="Garbe J."/>
        </authorList>
    </citation>
    <scope>NUCLEOTIDE SEQUENCE</scope>
    <source>
        <strain evidence="2">Duluth1</strain>
        <tissue evidence="2">Whole animal</tissue>
    </source>
</reference>
<keyword evidence="3" id="KW-1185">Reference proteome</keyword>